<dbReference type="Gene3D" id="1.10.3720.10">
    <property type="entry name" value="MetI-like"/>
    <property type="match status" value="1"/>
</dbReference>
<keyword evidence="7 8" id="KW-0472">Membrane</keyword>
<dbReference type="InterPro" id="IPR035906">
    <property type="entry name" value="MetI-like_sf"/>
</dbReference>
<dbReference type="Pfam" id="PF00528">
    <property type="entry name" value="BPD_transp_1"/>
    <property type="match status" value="1"/>
</dbReference>
<evidence type="ECO:0000256" key="1">
    <source>
        <dbReference type="ARBA" id="ARBA00004651"/>
    </source>
</evidence>
<feature type="transmembrane region" description="Helical" evidence="8">
    <location>
        <begin position="89"/>
        <end position="111"/>
    </location>
</feature>
<comment type="subcellular location">
    <subcellularLocation>
        <location evidence="1 8">Cell membrane</location>
        <topology evidence="1 8">Multi-pass membrane protein</topology>
    </subcellularLocation>
</comment>
<dbReference type="InterPro" id="IPR000515">
    <property type="entry name" value="MetI-like"/>
</dbReference>
<gene>
    <name evidence="10" type="ORF">CQA69_07070</name>
</gene>
<feature type="domain" description="ABC transmembrane type-1" evidence="9">
    <location>
        <begin position="49"/>
        <end position="243"/>
    </location>
</feature>
<accession>A0A4U7BIF7</accession>
<keyword evidence="6 8" id="KW-1133">Transmembrane helix</keyword>
<dbReference type="GO" id="GO:0048473">
    <property type="term" value="P:D-methionine transmembrane transport"/>
    <property type="evidence" value="ECO:0007669"/>
    <property type="project" value="TreeGrafter"/>
</dbReference>
<evidence type="ECO:0000256" key="8">
    <source>
        <dbReference type="RuleBase" id="RU363032"/>
    </source>
</evidence>
<dbReference type="PROSITE" id="PS50928">
    <property type="entry name" value="ABC_TM1"/>
    <property type="match status" value="1"/>
</dbReference>
<feature type="transmembrane region" description="Helical" evidence="8">
    <location>
        <begin position="53"/>
        <end position="77"/>
    </location>
</feature>
<reference evidence="10 11" key="1">
    <citation type="submission" date="2018-05" db="EMBL/GenBank/DDBJ databases">
        <title>Novel Campyloabacter and Helicobacter Species and Strains.</title>
        <authorList>
            <person name="Mannion A.J."/>
            <person name="Shen Z."/>
            <person name="Fox J.G."/>
        </authorList>
    </citation>
    <scope>NUCLEOTIDE SEQUENCE [LARGE SCALE GENOMIC DNA]</scope>
    <source>
        <strain evidence="11">MIT17-664</strain>
    </source>
</reference>
<evidence type="ECO:0000313" key="10">
    <source>
        <dbReference type="EMBL" id="TKX29925.1"/>
    </source>
</evidence>
<evidence type="ECO:0000256" key="6">
    <source>
        <dbReference type="ARBA" id="ARBA00022989"/>
    </source>
</evidence>
<dbReference type="CDD" id="cd06261">
    <property type="entry name" value="TM_PBP2"/>
    <property type="match status" value="1"/>
</dbReference>
<evidence type="ECO:0000256" key="3">
    <source>
        <dbReference type="ARBA" id="ARBA00022448"/>
    </source>
</evidence>
<evidence type="ECO:0000256" key="4">
    <source>
        <dbReference type="ARBA" id="ARBA00022475"/>
    </source>
</evidence>
<keyword evidence="3 8" id="KW-0813">Transport</keyword>
<dbReference type="SUPFAM" id="SSF161098">
    <property type="entry name" value="MetI-like"/>
    <property type="match status" value="1"/>
</dbReference>
<organism evidence="10 11">
    <name type="scientific">Campylobacter estrildidarum</name>
    <dbReference type="NCBI Taxonomy" id="2510189"/>
    <lineage>
        <taxon>Bacteria</taxon>
        <taxon>Pseudomonadati</taxon>
        <taxon>Campylobacterota</taxon>
        <taxon>Epsilonproteobacteria</taxon>
        <taxon>Campylobacterales</taxon>
        <taxon>Campylobacteraceae</taxon>
        <taxon>Campylobacter</taxon>
    </lineage>
</organism>
<proteinExistence type="inferred from homology"/>
<dbReference type="FunFam" id="1.10.3720.10:FF:000002">
    <property type="entry name" value="D-methionine ABC transporter permease MetI"/>
    <property type="match status" value="1"/>
</dbReference>
<dbReference type="Proteomes" id="UP000308838">
    <property type="component" value="Unassembled WGS sequence"/>
</dbReference>
<name>A0A4U7BIF7_9BACT</name>
<dbReference type="PANTHER" id="PTHR30450:SF1">
    <property type="entry name" value="D-METHIONINE TRANSPORT SYSTEM PERMEASE PROTEIN METI-RELATED"/>
    <property type="match status" value="1"/>
</dbReference>
<evidence type="ECO:0000256" key="2">
    <source>
        <dbReference type="ARBA" id="ARBA00007069"/>
    </source>
</evidence>
<protein>
    <submittedName>
        <fullName evidence="10">ABC transporter permease</fullName>
    </submittedName>
</protein>
<evidence type="ECO:0000256" key="5">
    <source>
        <dbReference type="ARBA" id="ARBA00022692"/>
    </source>
</evidence>
<dbReference type="AlphaFoldDB" id="A0A4U7BIF7"/>
<feature type="transmembrane region" description="Helical" evidence="8">
    <location>
        <begin position="117"/>
        <end position="140"/>
    </location>
</feature>
<dbReference type="InterPro" id="IPR051322">
    <property type="entry name" value="AA_ABC_Transporter_Permease"/>
</dbReference>
<sequence>MNEENFLDALFSRISQFISEISWKDMQEVILNSISTFPQNYDLVLKPALNETIYMSLMAVFFGFILAIMPGILLAIWEKNGIKQNKIAYSILDFIINILRAFPFLILIVILLPLSKIIVGTSIGTDAAIVPLAIGIAPYLAKMIESAFKEVDKGIIEAAKSYGASDTQIVFKVIFVESLPNIINGLTLILIFTIGFSALAGTVGGGGLGDIAIRYGYERFNKEIMIQTVIILLALVQIIQILGNLFYSWSKNNKTLNIIISLIALFTISTVSSLNNGENYIFQLIICFLLIISLIFMFFKRKKQNLFL</sequence>
<dbReference type="GO" id="GO:0005886">
    <property type="term" value="C:plasma membrane"/>
    <property type="evidence" value="ECO:0007669"/>
    <property type="project" value="UniProtKB-SubCell"/>
</dbReference>
<evidence type="ECO:0000259" key="9">
    <source>
        <dbReference type="PROSITE" id="PS50928"/>
    </source>
</evidence>
<keyword evidence="11" id="KW-1185">Reference proteome</keyword>
<keyword evidence="4" id="KW-1003">Cell membrane</keyword>
<dbReference type="RefSeq" id="WP_137621078.1">
    <property type="nucleotide sequence ID" value="NZ_NXLZ01000012.1"/>
</dbReference>
<keyword evidence="5 8" id="KW-0812">Transmembrane</keyword>
<feature type="transmembrane region" description="Helical" evidence="8">
    <location>
        <begin position="280"/>
        <end position="299"/>
    </location>
</feature>
<dbReference type="OrthoDB" id="9793490at2"/>
<evidence type="ECO:0000313" key="11">
    <source>
        <dbReference type="Proteomes" id="UP000308838"/>
    </source>
</evidence>
<comment type="similarity">
    <text evidence="2">Belongs to the binding-protein-dependent transport system permease family. CysTW subfamily.</text>
</comment>
<dbReference type="EMBL" id="NXLZ01000012">
    <property type="protein sequence ID" value="TKX29925.1"/>
    <property type="molecule type" value="Genomic_DNA"/>
</dbReference>
<comment type="caution">
    <text evidence="10">The sequence shown here is derived from an EMBL/GenBank/DDBJ whole genome shotgun (WGS) entry which is preliminary data.</text>
</comment>
<dbReference type="PANTHER" id="PTHR30450">
    <property type="entry name" value="ABC TRANSPORTER PERMEASE"/>
    <property type="match status" value="1"/>
</dbReference>
<feature type="transmembrane region" description="Helical" evidence="8">
    <location>
        <begin position="182"/>
        <end position="204"/>
    </location>
</feature>
<evidence type="ECO:0000256" key="7">
    <source>
        <dbReference type="ARBA" id="ARBA00023136"/>
    </source>
</evidence>
<feature type="transmembrane region" description="Helical" evidence="8">
    <location>
        <begin position="255"/>
        <end position="274"/>
    </location>
</feature>
<feature type="transmembrane region" description="Helical" evidence="8">
    <location>
        <begin position="224"/>
        <end position="243"/>
    </location>
</feature>